<comment type="caution">
    <text evidence="2">The sequence shown here is derived from an EMBL/GenBank/DDBJ whole genome shotgun (WGS) entry which is preliminary data.</text>
</comment>
<dbReference type="GO" id="GO:0051537">
    <property type="term" value="F:2 iron, 2 sulfur cluster binding"/>
    <property type="evidence" value="ECO:0007669"/>
    <property type="project" value="InterPro"/>
</dbReference>
<evidence type="ECO:0000313" key="2">
    <source>
        <dbReference type="EMBL" id="EKR57183.1"/>
    </source>
</evidence>
<name>A0A0E2DAS3_LEPIR</name>
<feature type="domain" description="Rieske" evidence="1">
    <location>
        <begin position="130"/>
        <end position="178"/>
    </location>
</feature>
<gene>
    <name evidence="2" type="ORF">LEP1GSC105_0125</name>
</gene>
<organism evidence="2 3">
    <name type="scientific">Leptospira interrogans str. UI 12758</name>
    <dbReference type="NCBI Taxonomy" id="1049938"/>
    <lineage>
        <taxon>Bacteria</taxon>
        <taxon>Pseudomonadati</taxon>
        <taxon>Spirochaetota</taxon>
        <taxon>Spirochaetia</taxon>
        <taxon>Leptospirales</taxon>
        <taxon>Leptospiraceae</taxon>
        <taxon>Leptospira</taxon>
    </lineage>
</organism>
<dbReference type="EMBL" id="AHNR02000004">
    <property type="protein sequence ID" value="EKR57183.1"/>
    <property type="molecule type" value="Genomic_DNA"/>
</dbReference>
<reference evidence="2 3" key="1">
    <citation type="submission" date="2012-10" db="EMBL/GenBank/DDBJ databases">
        <authorList>
            <person name="Harkins D.M."/>
            <person name="Durkin A.S."/>
            <person name="Brinkac L.M."/>
            <person name="Haft D.H."/>
            <person name="Selengut J.D."/>
            <person name="Sanka R."/>
            <person name="DePew J."/>
            <person name="Purushe J."/>
            <person name="Chanthongthip A."/>
            <person name="Lattana O."/>
            <person name="Phetsouvanh R."/>
            <person name="Newton P.N."/>
            <person name="Vinetz J.M."/>
            <person name="Sutton G.G."/>
            <person name="Nierman W.C."/>
            <person name="Fouts D.E."/>
        </authorList>
    </citation>
    <scope>NUCLEOTIDE SEQUENCE [LARGE SCALE GENOMIC DNA]</scope>
    <source>
        <strain evidence="2 3">UI 12758</strain>
    </source>
</reference>
<dbReference type="InterPro" id="IPR017941">
    <property type="entry name" value="Rieske_2Fe-2S"/>
</dbReference>
<sequence length="178" mass="19875">MNFEVGKFYKIPCAELIGPKGKRVFVPVNGPEHSDPQFGAKEDHYHIDARFISENSNEQFSIQSGFTNKPVWTGQKNIISGERFSFQGIIFKRKLCRSNVTGLLGPNPSDRAPELEKYKSWAKGFFGKKCHGKRCPHLGTELIEANGVKFCPLHGLKSDKEGSEIVGYFLPEQGVGTI</sequence>
<dbReference type="PROSITE" id="PS51296">
    <property type="entry name" value="RIESKE"/>
    <property type="match status" value="1"/>
</dbReference>
<evidence type="ECO:0000259" key="1">
    <source>
        <dbReference type="PROSITE" id="PS51296"/>
    </source>
</evidence>
<dbReference type="AlphaFoldDB" id="A0A0E2DAS3"/>
<protein>
    <recommendedName>
        <fullName evidence="1">Rieske domain-containing protein</fullName>
    </recommendedName>
</protein>
<dbReference type="RefSeq" id="WP_002122294.1">
    <property type="nucleotide sequence ID" value="NZ_AHNR02000004.1"/>
</dbReference>
<proteinExistence type="predicted"/>
<accession>A0A0E2DAS3</accession>
<dbReference type="Proteomes" id="UP000001340">
    <property type="component" value="Unassembled WGS sequence"/>
</dbReference>
<evidence type="ECO:0000313" key="3">
    <source>
        <dbReference type="Proteomes" id="UP000001340"/>
    </source>
</evidence>